<dbReference type="Proteomes" id="UP001454036">
    <property type="component" value="Unassembled WGS sequence"/>
</dbReference>
<reference evidence="2 3" key="1">
    <citation type="submission" date="2024-01" db="EMBL/GenBank/DDBJ databases">
        <title>The complete chloroplast genome sequence of Lithospermum erythrorhizon: insights into the phylogenetic relationship among Boraginaceae species and the maternal lineages of purple gromwells.</title>
        <authorList>
            <person name="Okada T."/>
            <person name="Watanabe K."/>
        </authorList>
    </citation>
    <scope>NUCLEOTIDE SEQUENCE [LARGE SCALE GENOMIC DNA]</scope>
</reference>
<feature type="compositionally biased region" description="Polar residues" evidence="1">
    <location>
        <begin position="71"/>
        <end position="84"/>
    </location>
</feature>
<organism evidence="2 3">
    <name type="scientific">Lithospermum erythrorhizon</name>
    <name type="common">Purple gromwell</name>
    <name type="synonym">Lithospermum officinale var. erythrorhizon</name>
    <dbReference type="NCBI Taxonomy" id="34254"/>
    <lineage>
        <taxon>Eukaryota</taxon>
        <taxon>Viridiplantae</taxon>
        <taxon>Streptophyta</taxon>
        <taxon>Embryophyta</taxon>
        <taxon>Tracheophyta</taxon>
        <taxon>Spermatophyta</taxon>
        <taxon>Magnoliopsida</taxon>
        <taxon>eudicotyledons</taxon>
        <taxon>Gunneridae</taxon>
        <taxon>Pentapetalae</taxon>
        <taxon>asterids</taxon>
        <taxon>lamiids</taxon>
        <taxon>Boraginales</taxon>
        <taxon>Boraginaceae</taxon>
        <taxon>Boraginoideae</taxon>
        <taxon>Lithospermeae</taxon>
        <taxon>Lithospermum</taxon>
    </lineage>
</organism>
<proteinExistence type="predicted"/>
<sequence>MVFDTSSASWELLTSFTMDDRKDTNETGVSTRAQSALGDTNNHRLDIPPNTQRRSQKPLREEAPGHGRASSEGSRASPKSTQADMSREEGQVPRQEEPLQNEPHQ</sequence>
<evidence type="ECO:0000256" key="1">
    <source>
        <dbReference type="SAM" id="MobiDB-lite"/>
    </source>
</evidence>
<gene>
    <name evidence="2" type="ORF">LIER_07834</name>
</gene>
<protein>
    <submittedName>
        <fullName evidence="2">Uncharacterized protein</fullName>
    </submittedName>
</protein>
<feature type="region of interest" description="Disordered" evidence="1">
    <location>
        <begin position="15"/>
        <end position="105"/>
    </location>
</feature>
<comment type="caution">
    <text evidence="2">The sequence shown here is derived from an EMBL/GenBank/DDBJ whole genome shotgun (WGS) entry which is preliminary data.</text>
</comment>
<feature type="compositionally biased region" description="Basic and acidic residues" evidence="1">
    <location>
        <begin position="85"/>
        <end position="105"/>
    </location>
</feature>
<name>A0AAV3PDK2_LITER</name>
<keyword evidence="3" id="KW-1185">Reference proteome</keyword>
<evidence type="ECO:0000313" key="3">
    <source>
        <dbReference type="Proteomes" id="UP001454036"/>
    </source>
</evidence>
<evidence type="ECO:0000313" key="2">
    <source>
        <dbReference type="EMBL" id="GAA0148370.1"/>
    </source>
</evidence>
<dbReference type="EMBL" id="BAABME010001228">
    <property type="protein sequence ID" value="GAA0148370.1"/>
    <property type="molecule type" value="Genomic_DNA"/>
</dbReference>
<dbReference type="AlphaFoldDB" id="A0AAV3PDK2"/>
<accession>A0AAV3PDK2</accession>
<feature type="compositionally biased region" description="Polar residues" evidence="1">
    <location>
        <begin position="26"/>
        <end position="40"/>
    </location>
</feature>